<protein>
    <submittedName>
        <fullName evidence="1">Uncharacterized protein</fullName>
    </submittedName>
</protein>
<name>A0A0E9PK12_ANGAN</name>
<dbReference type="AlphaFoldDB" id="A0A0E9PK12"/>
<organism evidence="1">
    <name type="scientific">Anguilla anguilla</name>
    <name type="common">European freshwater eel</name>
    <name type="synonym">Muraena anguilla</name>
    <dbReference type="NCBI Taxonomy" id="7936"/>
    <lineage>
        <taxon>Eukaryota</taxon>
        <taxon>Metazoa</taxon>
        <taxon>Chordata</taxon>
        <taxon>Craniata</taxon>
        <taxon>Vertebrata</taxon>
        <taxon>Euteleostomi</taxon>
        <taxon>Actinopterygii</taxon>
        <taxon>Neopterygii</taxon>
        <taxon>Teleostei</taxon>
        <taxon>Anguilliformes</taxon>
        <taxon>Anguillidae</taxon>
        <taxon>Anguilla</taxon>
    </lineage>
</organism>
<sequence length="25" mass="2696">MTQHSKLGGVSFFSLCVNRGKQTGL</sequence>
<evidence type="ECO:0000313" key="1">
    <source>
        <dbReference type="EMBL" id="JAH04410.1"/>
    </source>
</evidence>
<dbReference type="EMBL" id="GBXM01104167">
    <property type="protein sequence ID" value="JAH04410.1"/>
    <property type="molecule type" value="Transcribed_RNA"/>
</dbReference>
<reference evidence="1" key="1">
    <citation type="submission" date="2014-11" db="EMBL/GenBank/DDBJ databases">
        <authorList>
            <person name="Amaro Gonzalez C."/>
        </authorList>
    </citation>
    <scope>NUCLEOTIDE SEQUENCE</scope>
</reference>
<proteinExistence type="predicted"/>
<accession>A0A0E9PK12</accession>
<reference evidence="1" key="2">
    <citation type="journal article" date="2015" name="Fish Shellfish Immunol.">
        <title>Early steps in the European eel (Anguilla anguilla)-Vibrio vulnificus interaction in the gills: Role of the RtxA13 toxin.</title>
        <authorList>
            <person name="Callol A."/>
            <person name="Pajuelo D."/>
            <person name="Ebbesson L."/>
            <person name="Teles M."/>
            <person name="MacKenzie S."/>
            <person name="Amaro C."/>
        </authorList>
    </citation>
    <scope>NUCLEOTIDE SEQUENCE</scope>
</reference>